<proteinExistence type="predicted"/>
<dbReference type="EMBL" id="JBHTBH010000004">
    <property type="protein sequence ID" value="MFC7328134.1"/>
    <property type="molecule type" value="Genomic_DNA"/>
</dbReference>
<name>A0ABW2KFN5_9ACTN</name>
<gene>
    <name evidence="2" type="ORF">ACFQRF_10315</name>
</gene>
<feature type="region of interest" description="Disordered" evidence="1">
    <location>
        <begin position="48"/>
        <end position="73"/>
    </location>
</feature>
<keyword evidence="3" id="KW-1185">Reference proteome</keyword>
<dbReference type="RefSeq" id="WP_379870785.1">
    <property type="nucleotide sequence ID" value="NZ_JBHTBH010000004.1"/>
</dbReference>
<protein>
    <submittedName>
        <fullName evidence="2">Uncharacterized protein</fullName>
    </submittedName>
</protein>
<reference evidence="3" key="1">
    <citation type="journal article" date="2019" name="Int. J. Syst. Evol. Microbiol.">
        <title>The Global Catalogue of Microorganisms (GCM) 10K type strain sequencing project: providing services to taxonomists for standard genome sequencing and annotation.</title>
        <authorList>
            <consortium name="The Broad Institute Genomics Platform"/>
            <consortium name="The Broad Institute Genome Sequencing Center for Infectious Disease"/>
            <person name="Wu L."/>
            <person name="Ma J."/>
        </authorList>
    </citation>
    <scope>NUCLEOTIDE SEQUENCE [LARGE SCALE GENOMIC DNA]</scope>
    <source>
        <strain evidence="3">CGMCC 4.7382</strain>
    </source>
</reference>
<organism evidence="2 3">
    <name type="scientific">Marinactinospora rubrisoli</name>
    <dbReference type="NCBI Taxonomy" id="2715399"/>
    <lineage>
        <taxon>Bacteria</taxon>
        <taxon>Bacillati</taxon>
        <taxon>Actinomycetota</taxon>
        <taxon>Actinomycetes</taxon>
        <taxon>Streptosporangiales</taxon>
        <taxon>Nocardiopsidaceae</taxon>
        <taxon>Marinactinospora</taxon>
    </lineage>
</organism>
<evidence type="ECO:0000313" key="2">
    <source>
        <dbReference type="EMBL" id="MFC7328134.1"/>
    </source>
</evidence>
<sequence length="73" mass="7788">MFQSAAHEHIGPRARAHEAEIAAIRQVVAAVEHVWVMAKENGRWLLTAGQNTGAPDDELEEDTTGGPVFAPAG</sequence>
<evidence type="ECO:0000256" key="1">
    <source>
        <dbReference type="SAM" id="MobiDB-lite"/>
    </source>
</evidence>
<evidence type="ECO:0000313" key="3">
    <source>
        <dbReference type="Proteomes" id="UP001596540"/>
    </source>
</evidence>
<comment type="caution">
    <text evidence="2">The sequence shown here is derived from an EMBL/GenBank/DDBJ whole genome shotgun (WGS) entry which is preliminary data.</text>
</comment>
<dbReference type="Proteomes" id="UP001596540">
    <property type="component" value="Unassembled WGS sequence"/>
</dbReference>
<accession>A0ABW2KFN5</accession>